<name>A0ABV8FYP7_9ACTN</name>
<dbReference type="RefSeq" id="WP_379526140.1">
    <property type="nucleotide sequence ID" value="NZ_JBHSBI010000001.1"/>
</dbReference>
<evidence type="ECO:0000313" key="2">
    <source>
        <dbReference type="Proteomes" id="UP001595851"/>
    </source>
</evidence>
<dbReference type="Proteomes" id="UP001595851">
    <property type="component" value="Unassembled WGS sequence"/>
</dbReference>
<keyword evidence="2" id="KW-1185">Reference proteome</keyword>
<reference evidence="2" key="1">
    <citation type="journal article" date="2019" name="Int. J. Syst. Evol. Microbiol.">
        <title>The Global Catalogue of Microorganisms (GCM) 10K type strain sequencing project: providing services to taxonomists for standard genome sequencing and annotation.</title>
        <authorList>
            <consortium name="The Broad Institute Genomics Platform"/>
            <consortium name="The Broad Institute Genome Sequencing Center for Infectious Disease"/>
            <person name="Wu L."/>
            <person name="Ma J."/>
        </authorList>
    </citation>
    <scope>NUCLEOTIDE SEQUENCE [LARGE SCALE GENOMIC DNA]</scope>
    <source>
        <strain evidence="2">TBRC 1276</strain>
    </source>
</reference>
<accession>A0ABV8FYP7</accession>
<proteinExistence type="predicted"/>
<comment type="caution">
    <text evidence="1">The sequence shown here is derived from an EMBL/GenBank/DDBJ whole genome shotgun (WGS) entry which is preliminary data.</text>
</comment>
<organism evidence="1 2">
    <name type="scientific">Nonomuraea purpurea</name>
    <dbReference type="NCBI Taxonomy" id="1849276"/>
    <lineage>
        <taxon>Bacteria</taxon>
        <taxon>Bacillati</taxon>
        <taxon>Actinomycetota</taxon>
        <taxon>Actinomycetes</taxon>
        <taxon>Streptosporangiales</taxon>
        <taxon>Streptosporangiaceae</taxon>
        <taxon>Nonomuraea</taxon>
    </lineage>
</organism>
<dbReference type="EMBL" id="JBHSBI010000001">
    <property type="protein sequence ID" value="MFC4005974.1"/>
    <property type="molecule type" value="Genomic_DNA"/>
</dbReference>
<sequence>MQVLRSGVAQVTGVKLDKPQAAITSLGKRVRQSLVPSGQTYPSKGRHGETSFSGAGRYVVYQVAPHLVDADFLVECGGKRLGSGHATSWQYGDFGGAAQCGVKTGDKTRIADMALQLAC</sequence>
<gene>
    <name evidence="1" type="ORF">ACFOY2_01980</name>
</gene>
<protein>
    <submittedName>
        <fullName evidence="1">Uncharacterized protein</fullName>
    </submittedName>
</protein>
<evidence type="ECO:0000313" key="1">
    <source>
        <dbReference type="EMBL" id="MFC4005974.1"/>
    </source>
</evidence>